<evidence type="ECO:0000256" key="4">
    <source>
        <dbReference type="ARBA" id="ARBA00012168"/>
    </source>
</evidence>
<keyword evidence="9" id="KW-0378">Hydrolase</keyword>
<dbReference type="Pfam" id="PF00153">
    <property type="entry name" value="Mito_carr"/>
    <property type="match status" value="3"/>
</dbReference>
<dbReference type="Gene3D" id="3.40.800.10">
    <property type="entry name" value="Ureohydrolase domain"/>
    <property type="match status" value="1"/>
</dbReference>
<accession>A0A4T0WWF3</accession>
<feature type="repeat" description="Solcar" evidence="14">
    <location>
        <begin position="521"/>
        <end position="609"/>
    </location>
</feature>
<dbReference type="Proteomes" id="UP000307173">
    <property type="component" value="Unassembled WGS sequence"/>
</dbReference>
<organism evidence="16 17">
    <name type="scientific">Pichia inconspicua</name>
    <dbReference type="NCBI Taxonomy" id="52247"/>
    <lineage>
        <taxon>Eukaryota</taxon>
        <taxon>Fungi</taxon>
        <taxon>Dikarya</taxon>
        <taxon>Ascomycota</taxon>
        <taxon>Saccharomycotina</taxon>
        <taxon>Pichiomycetes</taxon>
        <taxon>Pichiales</taxon>
        <taxon>Pichiaceae</taxon>
        <taxon>Pichia</taxon>
    </lineage>
</organism>
<dbReference type="GO" id="GO:0005634">
    <property type="term" value="C:nucleus"/>
    <property type="evidence" value="ECO:0007669"/>
    <property type="project" value="TreeGrafter"/>
</dbReference>
<dbReference type="EMBL" id="SELW01000652">
    <property type="protein sequence ID" value="TID15799.1"/>
    <property type="molecule type" value="Genomic_DNA"/>
</dbReference>
<keyword evidence="11 14" id="KW-0472">Membrane</keyword>
<dbReference type="OrthoDB" id="193856at2759"/>
<feature type="repeat" description="Solcar" evidence="14">
    <location>
        <begin position="330"/>
        <end position="414"/>
    </location>
</feature>
<evidence type="ECO:0000256" key="12">
    <source>
        <dbReference type="ARBA" id="ARBA00023211"/>
    </source>
</evidence>
<dbReference type="InterPro" id="IPR018108">
    <property type="entry name" value="MCP_transmembrane"/>
</dbReference>
<name>A0A4T0WWF3_9ASCO</name>
<dbReference type="FunFam" id="3.40.800.10:FF:000012">
    <property type="entry name" value="Arginase"/>
    <property type="match status" value="1"/>
</dbReference>
<evidence type="ECO:0000256" key="5">
    <source>
        <dbReference type="ARBA" id="ARBA00018123"/>
    </source>
</evidence>
<evidence type="ECO:0000256" key="15">
    <source>
        <dbReference type="PROSITE-ProRule" id="PRU00742"/>
    </source>
</evidence>
<dbReference type="GO" id="GO:0004053">
    <property type="term" value="F:arginase activity"/>
    <property type="evidence" value="ECO:0007669"/>
    <property type="project" value="UniProtKB-EC"/>
</dbReference>
<comment type="caution">
    <text evidence="16">The sequence shown here is derived from an EMBL/GenBank/DDBJ whole genome shotgun (WGS) entry which is preliminary data.</text>
</comment>
<dbReference type="CDD" id="cd09989">
    <property type="entry name" value="Arginase"/>
    <property type="match status" value="1"/>
</dbReference>
<evidence type="ECO:0000256" key="9">
    <source>
        <dbReference type="ARBA" id="ARBA00022801"/>
    </source>
</evidence>
<dbReference type="PROSITE" id="PS51409">
    <property type="entry name" value="ARGINASE_2"/>
    <property type="match status" value="1"/>
</dbReference>
<dbReference type="STRING" id="52247.A0A4T0WWF3"/>
<dbReference type="PANTHER" id="PTHR43782">
    <property type="entry name" value="ARGINASE"/>
    <property type="match status" value="1"/>
</dbReference>
<evidence type="ECO:0000256" key="1">
    <source>
        <dbReference type="ARBA" id="ARBA00001936"/>
    </source>
</evidence>
<dbReference type="GO" id="GO:0016020">
    <property type="term" value="C:membrane"/>
    <property type="evidence" value="ECO:0007669"/>
    <property type="project" value="UniProtKB-SubCell"/>
</dbReference>
<proteinExistence type="inferred from homology"/>
<evidence type="ECO:0000256" key="14">
    <source>
        <dbReference type="PROSITE-ProRule" id="PRU00282"/>
    </source>
</evidence>
<keyword evidence="17" id="KW-1185">Reference proteome</keyword>
<reference evidence="16 17" key="1">
    <citation type="journal article" date="2019" name="Front. Genet.">
        <title>Whole-Genome Sequencing of the Opportunistic Yeast Pathogen Candida inconspicua Uncovers Its Hybrid Origin.</title>
        <authorList>
            <person name="Mixao V."/>
            <person name="Hansen A.P."/>
            <person name="Saus E."/>
            <person name="Boekhout T."/>
            <person name="Lass-Florl C."/>
            <person name="Gabaldon T."/>
        </authorList>
    </citation>
    <scope>NUCLEOTIDE SEQUENCE [LARGE SCALE GENOMIC DNA]</scope>
    <source>
        <strain evidence="16 17">CBS 180</strain>
    </source>
</reference>
<comment type="pathway">
    <text evidence="3">Nitrogen metabolism; urea cycle; L-ornithine and urea from L-arginine: step 1/1.</text>
</comment>
<dbReference type="NCBIfam" id="TIGR01229">
    <property type="entry name" value="rocF_arginase"/>
    <property type="match status" value="1"/>
</dbReference>
<dbReference type="GO" id="GO:0030145">
    <property type="term" value="F:manganese ion binding"/>
    <property type="evidence" value="ECO:0007669"/>
    <property type="project" value="TreeGrafter"/>
</dbReference>
<dbReference type="Pfam" id="PF00491">
    <property type="entry name" value="Arginase"/>
    <property type="match status" value="1"/>
</dbReference>
<evidence type="ECO:0000256" key="13">
    <source>
        <dbReference type="ARBA" id="ARBA00047391"/>
    </source>
</evidence>
<dbReference type="SUPFAM" id="SSF52768">
    <property type="entry name" value="Arginase/deacetylase"/>
    <property type="match status" value="1"/>
</dbReference>
<keyword evidence="6" id="KW-0056">Arginine metabolism</keyword>
<dbReference type="GO" id="GO:0005829">
    <property type="term" value="C:cytosol"/>
    <property type="evidence" value="ECO:0007669"/>
    <property type="project" value="TreeGrafter"/>
</dbReference>
<evidence type="ECO:0000256" key="8">
    <source>
        <dbReference type="ARBA" id="ARBA00022723"/>
    </source>
</evidence>
<evidence type="ECO:0000256" key="10">
    <source>
        <dbReference type="ARBA" id="ARBA00022989"/>
    </source>
</evidence>
<dbReference type="InterPro" id="IPR006035">
    <property type="entry name" value="Ureohydrolase"/>
</dbReference>
<dbReference type="Gene3D" id="1.50.40.10">
    <property type="entry name" value="Mitochondrial carrier domain"/>
    <property type="match status" value="1"/>
</dbReference>
<protein>
    <recommendedName>
        <fullName evidence="5">Arginase</fullName>
        <ecNumber evidence="4">3.5.3.1</ecNumber>
    </recommendedName>
</protein>
<evidence type="ECO:0000256" key="2">
    <source>
        <dbReference type="ARBA" id="ARBA00004141"/>
    </source>
</evidence>
<dbReference type="InterPro" id="IPR023395">
    <property type="entry name" value="MCP_dom_sf"/>
</dbReference>
<keyword evidence="7 14" id="KW-0812">Transmembrane</keyword>
<evidence type="ECO:0000313" key="17">
    <source>
        <dbReference type="Proteomes" id="UP000307173"/>
    </source>
</evidence>
<evidence type="ECO:0000313" key="16">
    <source>
        <dbReference type="EMBL" id="TID15799.1"/>
    </source>
</evidence>
<keyword evidence="12" id="KW-0464">Manganese</keyword>
<dbReference type="GO" id="GO:0006525">
    <property type="term" value="P:arginine metabolic process"/>
    <property type="evidence" value="ECO:0007669"/>
    <property type="project" value="UniProtKB-KW"/>
</dbReference>
<comment type="subcellular location">
    <subcellularLocation>
        <location evidence="2">Membrane</location>
        <topology evidence="2">Multi-pass membrane protein</topology>
    </subcellularLocation>
</comment>
<keyword evidence="10" id="KW-1133">Transmembrane helix</keyword>
<dbReference type="PROSITE" id="PS50920">
    <property type="entry name" value="SOLCAR"/>
    <property type="match status" value="3"/>
</dbReference>
<gene>
    <name evidence="16" type="ORF">CANINC_004328</name>
</gene>
<evidence type="ECO:0000256" key="3">
    <source>
        <dbReference type="ARBA" id="ARBA00005098"/>
    </source>
</evidence>
<dbReference type="EC" id="3.5.3.1" evidence="4"/>
<dbReference type="InterPro" id="IPR014033">
    <property type="entry name" value="Arginase"/>
</dbReference>
<comment type="similarity">
    <text evidence="15">Belongs to the arginase family.</text>
</comment>
<dbReference type="PRINTS" id="PR00116">
    <property type="entry name" value="ARGINASE"/>
</dbReference>
<comment type="catalytic activity">
    <reaction evidence="13">
        <text>L-arginine + H2O = urea + L-ornithine</text>
        <dbReference type="Rhea" id="RHEA:20569"/>
        <dbReference type="ChEBI" id="CHEBI:15377"/>
        <dbReference type="ChEBI" id="CHEBI:16199"/>
        <dbReference type="ChEBI" id="CHEBI:32682"/>
        <dbReference type="ChEBI" id="CHEBI:46911"/>
        <dbReference type="EC" id="3.5.3.1"/>
    </reaction>
</comment>
<evidence type="ECO:0000256" key="7">
    <source>
        <dbReference type="ARBA" id="ARBA00022692"/>
    </source>
</evidence>
<keyword evidence="8" id="KW-0479">Metal-binding</keyword>
<feature type="repeat" description="Solcar" evidence="14">
    <location>
        <begin position="426"/>
        <end position="513"/>
    </location>
</feature>
<dbReference type="SUPFAM" id="SSF103506">
    <property type="entry name" value="Mitochondrial carrier"/>
    <property type="match status" value="1"/>
</dbReference>
<evidence type="ECO:0000256" key="6">
    <source>
        <dbReference type="ARBA" id="ARBA00022503"/>
    </source>
</evidence>
<dbReference type="InterPro" id="IPR023696">
    <property type="entry name" value="Ureohydrolase_dom_sf"/>
</dbReference>
<dbReference type="PANTHER" id="PTHR43782:SF3">
    <property type="entry name" value="ARGINASE"/>
    <property type="match status" value="1"/>
</dbReference>
<dbReference type="AlphaFoldDB" id="A0A4T0WWF3"/>
<evidence type="ECO:0000256" key="11">
    <source>
        <dbReference type="ARBA" id="ARBA00023136"/>
    </source>
</evidence>
<sequence length="610" mass="67863">MSEPHYNFNPQKKATVIKAPFSGGQGKGGVEEGPKKLIEFGLLKDIENLGWGYKIDNPLDDLNLDKMEDDIEDVYNNCKRPFMVSECCKRIYKSVENAYKEQSFPVTVGGDHSIGMSTISAFINVHPEGGIIWVDAHADINTPTTTESGNLHGCPVAFAMGLDRENWPPHFKWLDDLKHIVKPDQITYIGLRDVDAGEKKILKDLGIKAFSMYHVDKFGINEVIRMAMETVNPSGKNPIHLSYDVDGIDPMYVVATGTPVRGGLTLREGLFLVEELANSGNLAGIDIVEVNPSLAAHEMHLLDTVNVGLSIARCALGMTGQNNEVQKDLPPRYAGFIAGVFSGMMKNAVGHPFDSVKVRLQTSEGRFNGPLDCTIKTLKNEGISGLYKGFTPPLVGWVLMDSVMLGSLHVYKRFVKENFYPNENKMPVLGHCAAGLLSGWTVSFVAAPIETLKARLQVQYDAKSRLYTGPIDCMIKLWKHDGLKTLYRGLFPTMIFRTNFIVWWGSYELITDYFTENTNMSKPSINFWAGGLGATCFWITAYPADVVKNVIMIDNVENPRFKKYSDAVKYVYNERGGLRGFTRGFLPSILRSFPANAAALAAFEFVMRLF</sequence>
<comment type="cofactor">
    <cofactor evidence="1">
        <name>Mn(2+)</name>
        <dbReference type="ChEBI" id="CHEBI:29035"/>
    </cofactor>
</comment>